<dbReference type="RefSeq" id="WP_174522942.1">
    <property type="nucleotide sequence ID" value="NZ_BCNT01000014.1"/>
</dbReference>
<dbReference type="InterPro" id="IPR005119">
    <property type="entry name" value="LysR_subst-bd"/>
</dbReference>
<dbReference type="PANTHER" id="PTHR30537">
    <property type="entry name" value="HTH-TYPE TRANSCRIPTIONAL REGULATOR"/>
    <property type="match status" value="1"/>
</dbReference>
<evidence type="ECO:0000256" key="2">
    <source>
        <dbReference type="ARBA" id="ARBA00023015"/>
    </source>
</evidence>
<name>A0ABW5UN49_9BURK</name>
<keyword evidence="3" id="KW-0238">DNA-binding</keyword>
<dbReference type="InterPro" id="IPR000847">
    <property type="entry name" value="LysR_HTH_N"/>
</dbReference>
<evidence type="ECO:0000256" key="3">
    <source>
        <dbReference type="ARBA" id="ARBA00023125"/>
    </source>
</evidence>
<dbReference type="EMBL" id="JBHUMV010000002">
    <property type="protein sequence ID" value="MFD2753817.1"/>
    <property type="molecule type" value="Genomic_DNA"/>
</dbReference>
<reference evidence="7" key="1">
    <citation type="journal article" date="2019" name="Int. J. Syst. Evol. Microbiol.">
        <title>The Global Catalogue of Microorganisms (GCM) 10K type strain sequencing project: providing services to taxonomists for standard genome sequencing and annotation.</title>
        <authorList>
            <consortium name="The Broad Institute Genomics Platform"/>
            <consortium name="The Broad Institute Genome Sequencing Center for Infectious Disease"/>
            <person name="Wu L."/>
            <person name="Ma J."/>
        </authorList>
    </citation>
    <scope>NUCLEOTIDE SEQUENCE [LARGE SCALE GENOMIC DNA]</scope>
    <source>
        <strain evidence="7">TISTR 1906</strain>
    </source>
</reference>
<evidence type="ECO:0000256" key="4">
    <source>
        <dbReference type="ARBA" id="ARBA00023163"/>
    </source>
</evidence>
<dbReference type="Gene3D" id="1.10.10.10">
    <property type="entry name" value="Winged helix-like DNA-binding domain superfamily/Winged helix DNA-binding domain"/>
    <property type="match status" value="1"/>
</dbReference>
<organism evidence="6 7">
    <name type="scientific">Comamonas terrae</name>
    <dbReference type="NCBI Taxonomy" id="673548"/>
    <lineage>
        <taxon>Bacteria</taxon>
        <taxon>Pseudomonadati</taxon>
        <taxon>Pseudomonadota</taxon>
        <taxon>Betaproteobacteria</taxon>
        <taxon>Burkholderiales</taxon>
        <taxon>Comamonadaceae</taxon>
        <taxon>Comamonas</taxon>
    </lineage>
</organism>
<dbReference type="PANTHER" id="PTHR30537:SF5">
    <property type="entry name" value="HTH-TYPE TRANSCRIPTIONAL ACTIVATOR TTDR-RELATED"/>
    <property type="match status" value="1"/>
</dbReference>
<comment type="similarity">
    <text evidence="1">Belongs to the LysR transcriptional regulatory family.</text>
</comment>
<comment type="caution">
    <text evidence="6">The sequence shown here is derived from an EMBL/GenBank/DDBJ whole genome shotgun (WGS) entry which is preliminary data.</text>
</comment>
<dbReference type="SUPFAM" id="SSF53850">
    <property type="entry name" value="Periplasmic binding protein-like II"/>
    <property type="match status" value="1"/>
</dbReference>
<evidence type="ECO:0000313" key="6">
    <source>
        <dbReference type="EMBL" id="MFD2753817.1"/>
    </source>
</evidence>
<dbReference type="Pfam" id="PF03466">
    <property type="entry name" value="LysR_substrate"/>
    <property type="match status" value="1"/>
</dbReference>
<gene>
    <name evidence="6" type="ORF">ACFSW6_06930</name>
</gene>
<dbReference type="InterPro" id="IPR036388">
    <property type="entry name" value="WH-like_DNA-bd_sf"/>
</dbReference>
<dbReference type="SUPFAM" id="SSF46785">
    <property type="entry name" value="Winged helix' DNA-binding domain"/>
    <property type="match status" value="1"/>
</dbReference>
<dbReference type="Proteomes" id="UP001597463">
    <property type="component" value="Unassembled WGS sequence"/>
</dbReference>
<proteinExistence type="inferred from homology"/>
<dbReference type="Pfam" id="PF00126">
    <property type="entry name" value="HTH_1"/>
    <property type="match status" value="1"/>
</dbReference>
<evidence type="ECO:0000259" key="5">
    <source>
        <dbReference type="PROSITE" id="PS50931"/>
    </source>
</evidence>
<evidence type="ECO:0000256" key="1">
    <source>
        <dbReference type="ARBA" id="ARBA00009437"/>
    </source>
</evidence>
<dbReference type="InterPro" id="IPR058163">
    <property type="entry name" value="LysR-type_TF_proteobact-type"/>
</dbReference>
<dbReference type="InterPro" id="IPR036390">
    <property type="entry name" value="WH_DNA-bd_sf"/>
</dbReference>
<evidence type="ECO:0000313" key="7">
    <source>
        <dbReference type="Proteomes" id="UP001597463"/>
    </source>
</evidence>
<keyword evidence="4" id="KW-0804">Transcription</keyword>
<sequence>MNAQLGGPGPVAGTGIGMGAEALWSHLHWLVVLSQQGSFTAAAARLGVSKAAMSQRIAELERAAGVALVRRTTRSVRLTEAGERLVDHTRGAFEHIAHGFASVKDLAAEPRGLLRVTAPVAFTRQQLMPRLPRFVRAYPEIRLELDLSDRMRSLALEGFDLAVRHVSAPPETHVAWALAPTRALLVASRDYLAAHGAPATPQALVGHNCLHYPRSQGQPAWHFVRRKRGGKEGERIVVPVAGGFAANNSEMLRDAALAGLGIALVPDFSAQSGLASGQLQQVLTDWKSVDAFGEQLFAIRPYASHVPRAVAVFVEFLRESFAKGFGP</sequence>
<dbReference type="PROSITE" id="PS50931">
    <property type="entry name" value="HTH_LYSR"/>
    <property type="match status" value="1"/>
</dbReference>
<keyword evidence="7" id="KW-1185">Reference proteome</keyword>
<dbReference type="Gene3D" id="3.40.190.290">
    <property type="match status" value="1"/>
</dbReference>
<accession>A0ABW5UN49</accession>
<protein>
    <submittedName>
        <fullName evidence="6">LysR family transcriptional regulator</fullName>
    </submittedName>
</protein>
<feature type="domain" description="HTH lysR-type" evidence="5">
    <location>
        <begin position="24"/>
        <end position="79"/>
    </location>
</feature>
<keyword evidence="2" id="KW-0805">Transcription regulation</keyword>
<dbReference type="CDD" id="cd08422">
    <property type="entry name" value="PBP2_CrgA_like"/>
    <property type="match status" value="1"/>
</dbReference>